<dbReference type="AlphaFoldDB" id="A0AB34FE56"/>
<evidence type="ECO:0000313" key="8">
    <source>
        <dbReference type="Proteomes" id="UP001163105"/>
    </source>
</evidence>
<reference evidence="7" key="1">
    <citation type="submission" date="2023-01" db="EMBL/GenBank/DDBJ databases">
        <title>The growth and conidiation of Purpureocillium lavendulum are regulated by nitrogen source and histone H3K14 acetylation.</title>
        <authorList>
            <person name="Tang P."/>
            <person name="Han J."/>
            <person name="Zhang C."/>
            <person name="Tang P."/>
            <person name="Qi F."/>
            <person name="Zhang K."/>
            <person name="Liang L."/>
        </authorList>
    </citation>
    <scope>NUCLEOTIDE SEQUENCE</scope>
    <source>
        <strain evidence="7">YMF1.00683</strain>
    </source>
</reference>
<dbReference type="GO" id="GO:0046872">
    <property type="term" value="F:metal ion binding"/>
    <property type="evidence" value="ECO:0007669"/>
    <property type="project" value="UniProtKB-KW"/>
</dbReference>
<keyword evidence="5" id="KW-0804">Transcription</keyword>
<dbReference type="CDD" id="cd12148">
    <property type="entry name" value="fungal_TF_MHR"/>
    <property type="match status" value="1"/>
</dbReference>
<dbReference type="GO" id="GO:0003677">
    <property type="term" value="F:DNA binding"/>
    <property type="evidence" value="ECO:0007669"/>
    <property type="project" value="UniProtKB-KW"/>
</dbReference>
<dbReference type="PANTHER" id="PTHR31313:SF4">
    <property type="entry name" value="CONIDIAL DEVELOPMENT PROTEIN FLUFFY"/>
    <property type="match status" value="1"/>
</dbReference>
<organism evidence="7 8">
    <name type="scientific">Purpureocillium lavendulum</name>
    <dbReference type="NCBI Taxonomy" id="1247861"/>
    <lineage>
        <taxon>Eukaryota</taxon>
        <taxon>Fungi</taxon>
        <taxon>Dikarya</taxon>
        <taxon>Ascomycota</taxon>
        <taxon>Pezizomycotina</taxon>
        <taxon>Sordariomycetes</taxon>
        <taxon>Hypocreomycetidae</taxon>
        <taxon>Hypocreales</taxon>
        <taxon>Ophiocordycipitaceae</taxon>
        <taxon>Purpureocillium</taxon>
    </lineage>
</organism>
<name>A0AB34FE56_9HYPO</name>
<evidence type="ECO:0000256" key="4">
    <source>
        <dbReference type="ARBA" id="ARBA00023125"/>
    </source>
</evidence>
<accession>A0AB34FE56</accession>
<evidence type="ECO:0000256" key="3">
    <source>
        <dbReference type="ARBA" id="ARBA00023015"/>
    </source>
</evidence>
<evidence type="ECO:0000256" key="6">
    <source>
        <dbReference type="ARBA" id="ARBA00023242"/>
    </source>
</evidence>
<dbReference type="EMBL" id="JAQHRD010000015">
    <property type="protein sequence ID" value="KAJ6436954.1"/>
    <property type="molecule type" value="Genomic_DNA"/>
</dbReference>
<keyword evidence="1" id="KW-0479">Metal-binding</keyword>
<comment type="caution">
    <text evidence="7">The sequence shown here is derived from an EMBL/GenBank/DDBJ whole genome shotgun (WGS) entry which is preliminary data.</text>
</comment>
<dbReference type="Proteomes" id="UP001163105">
    <property type="component" value="Unassembled WGS sequence"/>
</dbReference>
<keyword evidence="4" id="KW-0238">DNA-binding</keyword>
<evidence type="ECO:0000256" key="2">
    <source>
        <dbReference type="ARBA" id="ARBA00022833"/>
    </source>
</evidence>
<evidence type="ECO:0000256" key="1">
    <source>
        <dbReference type="ARBA" id="ARBA00022723"/>
    </source>
</evidence>
<keyword evidence="8" id="KW-1185">Reference proteome</keyword>
<evidence type="ECO:0000256" key="5">
    <source>
        <dbReference type="ARBA" id="ARBA00023163"/>
    </source>
</evidence>
<sequence length="813" mass="89755">MDCASNTWTHACGERETVWLSQAQAIGAQAVTGAFRSVAAAVAEGEANIEPVLRRHASAAAKTWTSLRTLPREHPLARLSMRICQRFTSPMQKMARRYRDGTGERLEVIQGRGGSAPCAMWTETKQRRLQRGVVISTSSSERRGMVGMGGYVEYVTAKGKRDVLARFSVTLGSREDVNPYMAELEAMAWAFRYVPTKLPHRNVVSSSRAAVQVVGQPRQQSGQREVQDVYRQARLPHLQDVPVSVLWVPAGDEGFRQCAAAKAAAREATEDGETGLDCAFDHVQLDSKDDMRTEIGRHPIRDGLRDHMKISGASSADVRSATCYRGALSGPPSVIDKDEFAVTTSERNLWAGTQFEANFPVTRRSALGSISLPPPSAGRGKEQRVDPWTRTGWAVAMIRDQLHSLLMADYLPFCLLCEDVFLKDLASGEGRYCSPALVNSLLALASRTWNENQRPHPNQRQQEQRNYHDVADVGSPPSGWWYSQALFDEAEALISGNGPPDTLPDIQTLGMLALYHVSCGRDAEAYELAGSFAAAITELCLREPLAEDEQDEQYAQVRATTYCGAQSLVRMLELLRANSPGIHATILQDDKVNLDQPPCAYRANNPPVPSSTSCQWRQGGHASQLGGLQLIPAKLFQLTEWVYKLIASSQTATSDEVVLVYHRCLKWYESVLAVLKTDRSNSPFVLFIHMYYQFCLLSLFRRYGSLPLEGLSGNPHEIRFQAAQSILGLSKSYVGAITLRRVPPLVPYYVCASGLLSFAIEEAARCMLRVVPLLHFDHGDGAVVETAEPPDEAIRKDPDAGLVGFRNVPYSQV</sequence>
<proteinExistence type="predicted"/>
<dbReference type="InterPro" id="IPR051615">
    <property type="entry name" value="Transcr_Regulatory_Elem"/>
</dbReference>
<dbReference type="PANTHER" id="PTHR31313">
    <property type="entry name" value="TY1 ENHANCER ACTIVATOR"/>
    <property type="match status" value="1"/>
</dbReference>
<keyword evidence="6" id="KW-0539">Nucleus</keyword>
<gene>
    <name evidence="7" type="ORF">O9K51_10491</name>
</gene>
<protein>
    <submittedName>
        <fullName evidence="7">Nitrate assimilation regulatory protein nirA</fullName>
    </submittedName>
</protein>
<evidence type="ECO:0000313" key="7">
    <source>
        <dbReference type="EMBL" id="KAJ6436954.1"/>
    </source>
</evidence>
<keyword evidence="2" id="KW-0862">Zinc</keyword>
<keyword evidence="3" id="KW-0805">Transcription regulation</keyword>